<keyword evidence="4 5" id="KW-0472">Membrane</keyword>
<comment type="subcellular location">
    <subcellularLocation>
        <location evidence="1">Host membrane</location>
        <topology evidence="1">Multi-pass membrane protein</topology>
    </subcellularLocation>
</comment>
<evidence type="ECO:0000256" key="1">
    <source>
        <dbReference type="ARBA" id="ARBA00004301"/>
    </source>
</evidence>
<name>A0A8S5TYJ3_9CAUD</name>
<dbReference type="InterPro" id="IPR006480">
    <property type="entry name" value="Phage_holin_4_1"/>
</dbReference>
<keyword evidence="3 5" id="KW-1133">Transmembrane helix</keyword>
<keyword evidence="2 5" id="KW-0812">Transmembrane</keyword>
<evidence type="ECO:0000256" key="5">
    <source>
        <dbReference type="SAM" id="Phobius"/>
    </source>
</evidence>
<evidence type="ECO:0000256" key="3">
    <source>
        <dbReference type="ARBA" id="ARBA00022989"/>
    </source>
</evidence>
<dbReference type="Pfam" id="PF05105">
    <property type="entry name" value="Phage_holin_4_1"/>
    <property type="match status" value="1"/>
</dbReference>
<evidence type="ECO:0000313" key="6">
    <source>
        <dbReference type="EMBL" id="DAF87250.1"/>
    </source>
</evidence>
<proteinExistence type="predicted"/>
<dbReference type="GO" id="GO:0033644">
    <property type="term" value="C:host cell membrane"/>
    <property type="evidence" value="ECO:0007669"/>
    <property type="project" value="UniProtKB-SubCell"/>
</dbReference>
<evidence type="ECO:0000256" key="4">
    <source>
        <dbReference type="ARBA" id="ARBA00023136"/>
    </source>
</evidence>
<sequence>MKEMICTGAGLVGSFVAGLFGGWDAGLTTLVICMAIDYATGLLCAGVFHKSQKSANGALESKACFKGLVRKCVILLLVLVAHRLDLALGASYVRDGVCIAFTVSEVISIAENAGLMGVPLPAVLERALEALKDKANQDGR</sequence>
<organism evidence="6">
    <name type="scientific">Siphoviridae sp. ctDsE1</name>
    <dbReference type="NCBI Taxonomy" id="2825390"/>
    <lineage>
        <taxon>Viruses</taxon>
        <taxon>Duplodnaviria</taxon>
        <taxon>Heunggongvirae</taxon>
        <taxon>Uroviricota</taxon>
        <taxon>Caudoviricetes</taxon>
    </lineage>
</organism>
<accession>A0A8S5TYJ3</accession>
<feature type="transmembrane region" description="Helical" evidence="5">
    <location>
        <begin position="27"/>
        <end position="48"/>
    </location>
</feature>
<reference evidence="6" key="1">
    <citation type="journal article" date="2021" name="Proc. Natl. Acad. Sci. U.S.A.">
        <title>A Catalog of Tens of Thousands of Viruses from Human Metagenomes Reveals Hidden Associations with Chronic Diseases.</title>
        <authorList>
            <person name="Tisza M.J."/>
            <person name="Buck C.B."/>
        </authorList>
    </citation>
    <scope>NUCLEOTIDE SEQUENCE</scope>
    <source>
        <strain evidence="6">CtDsE1</strain>
    </source>
</reference>
<dbReference type="EMBL" id="BK015961">
    <property type="protein sequence ID" value="DAF87250.1"/>
    <property type="molecule type" value="Genomic_DNA"/>
</dbReference>
<protein>
    <submittedName>
        <fullName evidence="6">Holin</fullName>
    </submittedName>
</protein>
<dbReference type="NCBIfam" id="TIGR01593">
    <property type="entry name" value="holin_tox_secr"/>
    <property type="match status" value="1"/>
</dbReference>
<evidence type="ECO:0000256" key="2">
    <source>
        <dbReference type="ARBA" id="ARBA00022692"/>
    </source>
</evidence>